<evidence type="ECO:0000313" key="5">
    <source>
        <dbReference type="EMBL" id="BAT24245.1"/>
    </source>
</evidence>
<name>A0A0P0YSL2_9ENTR</name>
<dbReference type="AlphaFoldDB" id="A0A0P0YSL2"/>
<evidence type="ECO:0000256" key="1">
    <source>
        <dbReference type="ARBA" id="ARBA00006739"/>
    </source>
</evidence>
<evidence type="ECO:0000256" key="2">
    <source>
        <dbReference type="ARBA" id="ARBA00022676"/>
    </source>
</evidence>
<dbReference type="InterPro" id="IPR029044">
    <property type="entry name" value="Nucleotide-diphossugar_trans"/>
</dbReference>
<comment type="similarity">
    <text evidence="1">Belongs to the glycosyltransferase 2 family.</text>
</comment>
<dbReference type="PANTHER" id="PTHR43179">
    <property type="entry name" value="RHAMNOSYLTRANSFERASE WBBL"/>
    <property type="match status" value="1"/>
</dbReference>
<dbReference type="Gene3D" id="3.90.550.10">
    <property type="entry name" value="Spore Coat Polysaccharide Biosynthesis Protein SpsA, Chain A"/>
    <property type="match status" value="1"/>
</dbReference>
<keyword evidence="4" id="KW-1133">Transmembrane helix</keyword>
<dbReference type="GO" id="GO:0016757">
    <property type="term" value="F:glycosyltransferase activity"/>
    <property type="evidence" value="ECO:0007669"/>
    <property type="project" value="UniProtKB-KW"/>
</dbReference>
<evidence type="ECO:0000256" key="4">
    <source>
        <dbReference type="SAM" id="Phobius"/>
    </source>
</evidence>
<gene>
    <name evidence="5" type="primary">wckZ</name>
</gene>
<keyword evidence="4" id="KW-0472">Membrane</keyword>
<protein>
    <submittedName>
        <fullName evidence="5">Rhamnosyl transferase</fullName>
    </submittedName>
</protein>
<keyword evidence="3 5" id="KW-0808">Transferase</keyword>
<accession>A0A0P0YSL2</accession>
<reference evidence="5" key="2">
    <citation type="journal article" date="2015" name="Sci. Rep.">
        <title>Genetic analysis of capsular polysaccharide synthesis gene clusters in 79 capsular types of Klebsiella spp.</title>
        <authorList>
            <person name="Pan Y.J."/>
            <person name="Lin T.L."/>
            <person name="Chen C.T."/>
            <person name="Chen Y.Y."/>
            <person name="Hsieh P.F."/>
            <person name="Hsu C.R."/>
            <person name="Wu M.C."/>
            <person name="Wang J.T."/>
        </authorList>
    </citation>
    <scope>NUCLEOTIDE SEQUENCE</scope>
    <source>
        <strain evidence="5">264</strain>
    </source>
</reference>
<evidence type="ECO:0000256" key="3">
    <source>
        <dbReference type="ARBA" id="ARBA00022679"/>
    </source>
</evidence>
<proteinExistence type="inferred from homology"/>
<dbReference type="EMBL" id="AB924603">
    <property type="protein sequence ID" value="BAT24245.1"/>
    <property type="molecule type" value="Genomic_DNA"/>
</dbReference>
<organism evidence="5">
    <name type="scientific">Klebsiella sp. 264(1)</name>
    <dbReference type="NCBI Taxonomy" id="1497835"/>
    <lineage>
        <taxon>Bacteria</taxon>
        <taxon>Pseudomonadati</taxon>
        <taxon>Pseudomonadota</taxon>
        <taxon>Gammaproteobacteria</taxon>
        <taxon>Enterobacterales</taxon>
        <taxon>Enterobacteriaceae</taxon>
        <taxon>Klebsiella/Raoultella group</taxon>
        <taxon>Klebsiella</taxon>
    </lineage>
</organism>
<dbReference type="SUPFAM" id="SSF53448">
    <property type="entry name" value="Nucleotide-diphospho-sugar transferases"/>
    <property type="match status" value="1"/>
</dbReference>
<dbReference type="PANTHER" id="PTHR43179:SF12">
    <property type="entry name" value="GALACTOFURANOSYLTRANSFERASE GLFT2"/>
    <property type="match status" value="1"/>
</dbReference>
<feature type="transmembrane region" description="Helical" evidence="4">
    <location>
        <begin position="282"/>
        <end position="299"/>
    </location>
</feature>
<keyword evidence="2" id="KW-0328">Glycosyltransferase</keyword>
<keyword evidence="4" id="KW-0812">Transmembrane</keyword>
<reference evidence="5" key="1">
    <citation type="submission" date="2014-04" db="EMBL/GenBank/DDBJ databases">
        <authorList>
            <person name="Harrison E."/>
        </authorList>
    </citation>
    <scope>NUCLEOTIDE SEQUENCE</scope>
    <source>
        <strain evidence="5">264</strain>
    </source>
</reference>
<sequence length="326" mass="37614">MIYIIVLNWNGVEDTLNCLMSLTKMKHKDYAIIVCDNGSTDDSITKIIHWGESLIEKCNNEFNFIYSEIKKIEEVHLNLQKKNIVLFDIGKNLGYAAGNNIGLNYAIKQDNCDAVWILNNDTEVDENALSEIIKYRHIKGDGIYGSKLVYFHDKKTIQGVGGLVNKYLCTTAHYMEGENIDIKMDNEKISHNIDYIIGASFFITNKVLRDVGELSEDYFLYFEEIDYCIRAKNKGYNIFPISDSVVYHKEGASTKKDSKGILSDYLSIKNRLLVSKKFYRKYYYIVYLSLIGVLLNRLIRCEWLKAKNIALLIFGKDVYPIDTLMK</sequence>